<comment type="caution">
    <text evidence="2">The sequence shown here is derived from an EMBL/GenBank/DDBJ whole genome shotgun (WGS) entry which is preliminary data.</text>
</comment>
<accession>A0A9P6VPE2</accession>
<organism evidence="2 3">
    <name type="scientific">Hyphodiscus hymeniophilus</name>
    <dbReference type="NCBI Taxonomy" id="353542"/>
    <lineage>
        <taxon>Eukaryota</taxon>
        <taxon>Fungi</taxon>
        <taxon>Dikarya</taxon>
        <taxon>Ascomycota</taxon>
        <taxon>Pezizomycotina</taxon>
        <taxon>Leotiomycetes</taxon>
        <taxon>Helotiales</taxon>
        <taxon>Hyphodiscaceae</taxon>
        <taxon>Hyphodiscus</taxon>
    </lineage>
</organism>
<dbReference type="PANTHER" id="PTHR42060">
    <property type="entry name" value="NHL REPEAT-CONTAINING PROTEIN-RELATED"/>
    <property type="match status" value="1"/>
</dbReference>
<dbReference type="PANTHER" id="PTHR42060:SF1">
    <property type="entry name" value="NHL REPEAT-CONTAINING PROTEIN"/>
    <property type="match status" value="1"/>
</dbReference>
<sequence length="355" mass="37428">MLFSSFNWAATSLAVLSSLSPVTSSPAITSLETRKTPSLPLKVNTVWEFAFPSWCENLAIRANGQILVSRLDTPELYQVDPTGKIAPILIATWDASYYMGALGISETTPDVFAINIAAPVDANFVKTSGVPAIYKVDMNTFKATSAGVIEKNATVSLIANLPIADFINGMTTLDEEHVLSADVYLGRVYKVDVKTGAYSIAINDPKMKFPANAPTNLGVNGLKIKDSYLYWTNTAVGSLNKIQITSAGTPVGTSSVVTANVPRADDFIFKSDGTAFIAQNQEDELSVLLPGTSKAEVVAGSNTSTILAGVTAGKFGRLASDCERLYLTTSGGLAAPINGTVVVAGMVAYIDTAGF</sequence>
<dbReference type="OrthoDB" id="9977941at2759"/>
<proteinExistence type="predicted"/>
<feature type="signal peptide" evidence="1">
    <location>
        <begin position="1"/>
        <end position="24"/>
    </location>
</feature>
<keyword evidence="1" id="KW-0732">Signal</keyword>
<dbReference type="Proteomes" id="UP000785200">
    <property type="component" value="Unassembled WGS sequence"/>
</dbReference>
<dbReference type="Gene3D" id="2.120.10.30">
    <property type="entry name" value="TolB, C-terminal domain"/>
    <property type="match status" value="1"/>
</dbReference>
<protein>
    <recommendedName>
        <fullName evidence="4">Quino amine dehydrogenase beta chain protein</fullName>
    </recommendedName>
</protein>
<dbReference type="SUPFAM" id="SSF63829">
    <property type="entry name" value="Calcium-dependent phosphotriesterase"/>
    <property type="match status" value="1"/>
</dbReference>
<dbReference type="InterPro" id="IPR052998">
    <property type="entry name" value="Hetero-Diels-Alderase-like"/>
</dbReference>
<name>A0A9P6VPE2_9HELO</name>
<dbReference type="EMBL" id="VNKQ01000004">
    <property type="protein sequence ID" value="KAG0651228.1"/>
    <property type="molecule type" value="Genomic_DNA"/>
</dbReference>
<evidence type="ECO:0000313" key="3">
    <source>
        <dbReference type="Proteomes" id="UP000785200"/>
    </source>
</evidence>
<dbReference type="InterPro" id="IPR011042">
    <property type="entry name" value="6-blade_b-propeller_TolB-like"/>
</dbReference>
<evidence type="ECO:0000256" key="1">
    <source>
        <dbReference type="SAM" id="SignalP"/>
    </source>
</evidence>
<feature type="chain" id="PRO_5040378397" description="Quino amine dehydrogenase beta chain protein" evidence="1">
    <location>
        <begin position="25"/>
        <end position="355"/>
    </location>
</feature>
<gene>
    <name evidence="2" type="ORF">D0Z07_1949</name>
</gene>
<keyword evidence="3" id="KW-1185">Reference proteome</keyword>
<dbReference type="AlphaFoldDB" id="A0A9P6VPE2"/>
<reference evidence="2" key="1">
    <citation type="submission" date="2019-07" db="EMBL/GenBank/DDBJ databases">
        <title>Hyphodiscus hymeniophilus genome sequencing and assembly.</title>
        <authorList>
            <person name="Kramer G."/>
            <person name="Nodwell J."/>
        </authorList>
    </citation>
    <scope>NUCLEOTIDE SEQUENCE</scope>
    <source>
        <strain evidence="2">ATCC 34498</strain>
    </source>
</reference>
<evidence type="ECO:0008006" key="4">
    <source>
        <dbReference type="Google" id="ProtNLM"/>
    </source>
</evidence>
<evidence type="ECO:0000313" key="2">
    <source>
        <dbReference type="EMBL" id="KAG0651228.1"/>
    </source>
</evidence>